<comment type="catalytic activity">
    <reaction evidence="13">
        <text>GMP + diphosphate = guanine + 5-phospho-alpha-D-ribose 1-diphosphate</text>
        <dbReference type="Rhea" id="RHEA:25424"/>
        <dbReference type="ChEBI" id="CHEBI:16235"/>
        <dbReference type="ChEBI" id="CHEBI:33019"/>
        <dbReference type="ChEBI" id="CHEBI:58017"/>
        <dbReference type="ChEBI" id="CHEBI:58115"/>
        <dbReference type="EC" id="2.4.2.8"/>
    </reaction>
    <physiologicalReaction direction="right-to-left" evidence="13">
        <dbReference type="Rhea" id="RHEA:25426"/>
    </physiologicalReaction>
</comment>
<dbReference type="GO" id="GO:0000287">
    <property type="term" value="F:magnesium ion binding"/>
    <property type="evidence" value="ECO:0007669"/>
    <property type="project" value="TreeGrafter"/>
</dbReference>
<dbReference type="GO" id="GO:0032264">
    <property type="term" value="P:IMP salvage"/>
    <property type="evidence" value="ECO:0007669"/>
    <property type="project" value="TreeGrafter"/>
</dbReference>
<dbReference type="GO" id="GO:0046100">
    <property type="term" value="P:hypoxanthine metabolic process"/>
    <property type="evidence" value="ECO:0007669"/>
    <property type="project" value="TreeGrafter"/>
</dbReference>
<dbReference type="EMBL" id="RJUF01000012">
    <property type="protein sequence ID" value="MCP9762578.1"/>
    <property type="molecule type" value="Genomic_DNA"/>
</dbReference>
<evidence type="ECO:0000256" key="14">
    <source>
        <dbReference type="ARBA" id="ARBA00049402"/>
    </source>
</evidence>
<dbReference type="GO" id="GO:0004422">
    <property type="term" value="F:hypoxanthine phosphoribosyltransferase activity"/>
    <property type="evidence" value="ECO:0007669"/>
    <property type="project" value="InterPro"/>
</dbReference>
<dbReference type="GO" id="GO:0006178">
    <property type="term" value="P:guanine salvage"/>
    <property type="evidence" value="ECO:0007669"/>
    <property type="project" value="TreeGrafter"/>
</dbReference>
<dbReference type="PANTHER" id="PTHR43340">
    <property type="entry name" value="HYPOXANTHINE-GUANINE PHOSPHORIBOSYLTRANSFERASE"/>
    <property type="match status" value="1"/>
</dbReference>
<dbReference type="InterPro" id="IPR029057">
    <property type="entry name" value="PRTase-like"/>
</dbReference>
<reference evidence="17 18" key="1">
    <citation type="submission" date="2018-11" db="EMBL/GenBank/DDBJ databases">
        <title>Novel bacteria species description.</title>
        <authorList>
            <person name="Han J.-H."/>
        </authorList>
    </citation>
    <scope>NUCLEOTIDE SEQUENCE [LARGE SCALE GENOMIC DNA]</scope>
    <source>
        <strain evidence="17 18">KCTC23259</strain>
    </source>
</reference>
<evidence type="ECO:0000256" key="15">
    <source>
        <dbReference type="RuleBase" id="RU364099"/>
    </source>
</evidence>
<feature type="domain" description="Phosphoribosyltransferase" evidence="16">
    <location>
        <begin position="16"/>
        <end position="161"/>
    </location>
</feature>
<keyword evidence="8 15" id="KW-0808">Transferase</keyword>
<evidence type="ECO:0000256" key="3">
    <source>
        <dbReference type="ARBA" id="ARBA00004669"/>
    </source>
</evidence>
<dbReference type="Gene3D" id="3.40.50.2020">
    <property type="match status" value="1"/>
</dbReference>
<evidence type="ECO:0000259" key="16">
    <source>
        <dbReference type="Pfam" id="PF00156"/>
    </source>
</evidence>
<evidence type="ECO:0000256" key="1">
    <source>
        <dbReference type="ARBA" id="ARBA00001946"/>
    </source>
</evidence>
<evidence type="ECO:0000256" key="7">
    <source>
        <dbReference type="ARBA" id="ARBA00022676"/>
    </source>
</evidence>
<dbReference type="InterPro" id="IPR000836">
    <property type="entry name" value="PRTase_dom"/>
</dbReference>
<comment type="subcellular location">
    <subcellularLocation>
        <location evidence="2 15">Cytoplasm</location>
    </subcellularLocation>
</comment>
<comment type="similarity">
    <text evidence="4 15">Belongs to the purine/pyrimidine phosphoribosyltransferase family.</text>
</comment>
<keyword evidence="9 15" id="KW-0479">Metal-binding</keyword>
<evidence type="ECO:0000256" key="9">
    <source>
        <dbReference type="ARBA" id="ARBA00022723"/>
    </source>
</evidence>
<dbReference type="InterPro" id="IPR005904">
    <property type="entry name" value="Hxn_phspho_trans"/>
</dbReference>
<keyword evidence="10 15" id="KW-0660">Purine salvage</keyword>
<comment type="caution">
    <text evidence="17">The sequence shown here is derived from an EMBL/GenBank/DDBJ whole genome shotgun (WGS) entry which is preliminary data.</text>
</comment>
<keyword evidence="6 15" id="KW-0963">Cytoplasm</keyword>
<comment type="pathway">
    <text evidence="3 15">Purine metabolism; IMP biosynthesis via salvage pathway; IMP from hypoxanthine: step 1/1.</text>
</comment>
<dbReference type="PANTHER" id="PTHR43340:SF1">
    <property type="entry name" value="HYPOXANTHINE PHOSPHORIBOSYLTRANSFERASE"/>
    <property type="match status" value="1"/>
</dbReference>
<evidence type="ECO:0000256" key="4">
    <source>
        <dbReference type="ARBA" id="ARBA00008391"/>
    </source>
</evidence>
<dbReference type="AlphaFoldDB" id="A0AAE3KRZ0"/>
<evidence type="ECO:0000313" key="18">
    <source>
        <dbReference type="Proteomes" id="UP001204144"/>
    </source>
</evidence>
<dbReference type="SUPFAM" id="SSF53271">
    <property type="entry name" value="PRTase-like"/>
    <property type="match status" value="1"/>
</dbReference>
<organism evidence="17 18">
    <name type="scientific">Lacihabitans soyangensis</name>
    <dbReference type="NCBI Taxonomy" id="869394"/>
    <lineage>
        <taxon>Bacteria</taxon>
        <taxon>Pseudomonadati</taxon>
        <taxon>Bacteroidota</taxon>
        <taxon>Cytophagia</taxon>
        <taxon>Cytophagales</taxon>
        <taxon>Leadbetterellaceae</taxon>
        <taxon>Lacihabitans</taxon>
    </lineage>
</organism>
<dbReference type="GO" id="GO:0000166">
    <property type="term" value="F:nucleotide binding"/>
    <property type="evidence" value="ECO:0007669"/>
    <property type="project" value="UniProtKB-KW"/>
</dbReference>
<proteinExistence type="inferred from homology"/>
<dbReference type="Proteomes" id="UP001204144">
    <property type="component" value="Unassembled WGS sequence"/>
</dbReference>
<evidence type="ECO:0000256" key="11">
    <source>
        <dbReference type="ARBA" id="ARBA00022741"/>
    </source>
</evidence>
<keyword evidence="18" id="KW-1185">Reference proteome</keyword>
<dbReference type="GO" id="GO:0006166">
    <property type="term" value="P:purine ribonucleoside salvage"/>
    <property type="evidence" value="ECO:0007669"/>
    <property type="project" value="UniProtKB-KW"/>
</dbReference>
<protein>
    <recommendedName>
        <fullName evidence="5 15">Hypoxanthine phosphoribosyltransferase</fullName>
        <ecNumber evidence="5 15">2.4.2.8</ecNumber>
    </recommendedName>
</protein>
<evidence type="ECO:0000256" key="2">
    <source>
        <dbReference type="ARBA" id="ARBA00004496"/>
    </source>
</evidence>
<keyword evidence="12 15" id="KW-0460">Magnesium</keyword>
<comment type="cofactor">
    <cofactor evidence="1 15">
        <name>Mg(2+)</name>
        <dbReference type="ChEBI" id="CHEBI:18420"/>
    </cofactor>
</comment>
<keyword evidence="7 15" id="KW-0328">Glycosyltransferase</keyword>
<evidence type="ECO:0000256" key="10">
    <source>
        <dbReference type="ARBA" id="ARBA00022726"/>
    </source>
</evidence>
<evidence type="ECO:0000313" key="17">
    <source>
        <dbReference type="EMBL" id="MCP9762578.1"/>
    </source>
</evidence>
<dbReference type="GO" id="GO:0005829">
    <property type="term" value="C:cytosol"/>
    <property type="evidence" value="ECO:0007669"/>
    <property type="project" value="TreeGrafter"/>
</dbReference>
<sequence>MVEVLDLKFKELITSEEIQARVDDISDKLNERFADKKPIFLGILNGSFLFIADIFKKLSIPCEVSFLKIHSYQNTESTGKMKELIGLNQPIEGRHVVILEDIVDTGRTLDFLMKTLEIHNPASISVATLLHKPEAMQVPIKLDYVGFEIQNQFVVGYGLDYNGYGRNSSSILIKVDD</sequence>
<comment type="catalytic activity">
    <reaction evidence="14">
        <text>IMP + diphosphate = hypoxanthine + 5-phospho-alpha-D-ribose 1-diphosphate</text>
        <dbReference type="Rhea" id="RHEA:17973"/>
        <dbReference type="ChEBI" id="CHEBI:17368"/>
        <dbReference type="ChEBI" id="CHEBI:33019"/>
        <dbReference type="ChEBI" id="CHEBI:58017"/>
        <dbReference type="ChEBI" id="CHEBI:58053"/>
        <dbReference type="EC" id="2.4.2.8"/>
    </reaction>
    <physiologicalReaction direction="right-to-left" evidence="14">
        <dbReference type="Rhea" id="RHEA:17975"/>
    </physiologicalReaction>
</comment>
<dbReference type="CDD" id="cd06223">
    <property type="entry name" value="PRTases_typeI"/>
    <property type="match status" value="1"/>
</dbReference>
<keyword evidence="11 15" id="KW-0547">Nucleotide-binding</keyword>
<accession>A0AAE3KRZ0</accession>
<dbReference type="EC" id="2.4.2.8" evidence="5 15"/>
<evidence type="ECO:0000256" key="6">
    <source>
        <dbReference type="ARBA" id="ARBA00022490"/>
    </source>
</evidence>
<dbReference type="Pfam" id="PF00156">
    <property type="entry name" value="Pribosyltran"/>
    <property type="match status" value="1"/>
</dbReference>
<dbReference type="InterPro" id="IPR050408">
    <property type="entry name" value="HGPRT"/>
</dbReference>
<evidence type="ECO:0000256" key="12">
    <source>
        <dbReference type="ARBA" id="ARBA00022842"/>
    </source>
</evidence>
<gene>
    <name evidence="17" type="primary">hpt</name>
    <name evidence="17" type="ORF">EGI31_06390</name>
</gene>
<evidence type="ECO:0000256" key="5">
    <source>
        <dbReference type="ARBA" id="ARBA00011895"/>
    </source>
</evidence>
<dbReference type="NCBIfam" id="TIGR01203">
    <property type="entry name" value="HGPRTase"/>
    <property type="match status" value="1"/>
</dbReference>
<dbReference type="GO" id="GO:0032263">
    <property type="term" value="P:GMP salvage"/>
    <property type="evidence" value="ECO:0007669"/>
    <property type="project" value="TreeGrafter"/>
</dbReference>
<name>A0AAE3KRZ0_9BACT</name>
<evidence type="ECO:0000256" key="13">
    <source>
        <dbReference type="ARBA" id="ARBA00048811"/>
    </source>
</evidence>
<evidence type="ECO:0000256" key="8">
    <source>
        <dbReference type="ARBA" id="ARBA00022679"/>
    </source>
</evidence>